<dbReference type="InterPro" id="IPR036737">
    <property type="entry name" value="OmpA-like_sf"/>
</dbReference>
<protein>
    <recommendedName>
        <fullName evidence="3">OmpA-like domain-containing protein</fullName>
    </recommendedName>
</protein>
<dbReference type="OrthoDB" id="9782229at2"/>
<feature type="signal peptide" evidence="2">
    <location>
        <begin position="1"/>
        <end position="37"/>
    </location>
</feature>
<organism evidence="4 5">
    <name type="scientific">Paragemmobacter aquarius</name>
    <dbReference type="NCBI Taxonomy" id="2169400"/>
    <lineage>
        <taxon>Bacteria</taxon>
        <taxon>Pseudomonadati</taxon>
        <taxon>Pseudomonadota</taxon>
        <taxon>Alphaproteobacteria</taxon>
        <taxon>Rhodobacterales</taxon>
        <taxon>Paracoccaceae</taxon>
        <taxon>Paragemmobacter</taxon>
    </lineage>
</organism>
<dbReference type="PROSITE" id="PS51123">
    <property type="entry name" value="OMPA_2"/>
    <property type="match status" value="1"/>
</dbReference>
<dbReference type="AlphaFoldDB" id="A0A2S0UID2"/>
<evidence type="ECO:0000313" key="5">
    <source>
        <dbReference type="Proteomes" id="UP000244496"/>
    </source>
</evidence>
<evidence type="ECO:0000259" key="3">
    <source>
        <dbReference type="PROSITE" id="PS51123"/>
    </source>
</evidence>
<evidence type="ECO:0000256" key="1">
    <source>
        <dbReference type="PROSITE-ProRule" id="PRU00473"/>
    </source>
</evidence>
<dbReference type="SUPFAM" id="SSF103088">
    <property type="entry name" value="OmpA-like"/>
    <property type="match status" value="1"/>
</dbReference>
<dbReference type="RefSeq" id="WP_108434401.1">
    <property type="nucleotide sequence ID" value="NZ_CP028918.1"/>
</dbReference>
<sequence length="141" mass="15238">MFFSDALRKFLSSRPRALIAVALVLSACAAQSPTDQAPDRYMIFFEKNSAVLQASEPVVEAIAKQAMSHPDKKFVIAGFSDEAETKNIDALRTNSVVGQLVKLGVPVDRLLPKPGGSGAPVVIGDTLVREGSYRVEVFYQP</sequence>
<dbReference type="Proteomes" id="UP000244496">
    <property type="component" value="Chromosome"/>
</dbReference>
<dbReference type="GO" id="GO:0016020">
    <property type="term" value="C:membrane"/>
    <property type="evidence" value="ECO:0007669"/>
    <property type="project" value="UniProtKB-UniRule"/>
</dbReference>
<keyword evidence="1" id="KW-0472">Membrane</keyword>
<dbReference type="KEGG" id="geh:HYN69_02790"/>
<dbReference type="EMBL" id="CP028918">
    <property type="protein sequence ID" value="AWB47574.1"/>
    <property type="molecule type" value="Genomic_DNA"/>
</dbReference>
<name>A0A2S0UID2_9RHOB</name>
<keyword evidence="2" id="KW-0732">Signal</keyword>
<gene>
    <name evidence="4" type="ORF">HYN69_02790</name>
</gene>
<evidence type="ECO:0000256" key="2">
    <source>
        <dbReference type="SAM" id="SignalP"/>
    </source>
</evidence>
<evidence type="ECO:0000313" key="4">
    <source>
        <dbReference type="EMBL" id="AWB47574.1"/>
    </source>
</evidence>
<proteinExistence type="predicted"/>
<feature type="chain" id="PRO_5015578620" description="OmpA-like domain-containing protein" evidence="2">
    <location>
        <begin position="38"/>
        <end position="141"/>
    </location>
</feature>
<keyword evidence="5" id="KW-1185">Reference proteome</keyword>
<feature type="domain" description="OmpA-like" evidence="3">
    <location>
        <begin position="32"/>
        <end position="141"/>
    </location>
</feature>
<dbReference type="Gene3D" id="3.30.1330.60">
    <property type="entry name" value="OmpA-like domain"/>
    <property type="match status" value="1"/>
</dbReference>
<reference evidence="4 5" key="1">
    <citation type="submission" date="2018-04" db="EMBL/GenBank/DDBJ databases">
        <title>Genome sequencing of Gemmobacter.</title>
        <authorList>
            <person name="Yi H."/>
            <person name="Baek M.-G."/>
        </authorList>
    </citation>
    <scope>NUCLEOTIDE SEQUENCE [LARGE SCALE GENOMIC DNA]</scope>
    <source>
        <strain evidence="4 5">HYN0069</strain>
    </source>
</reference>
<dbReference type="InterPro" id="IPR006665">
    <property type="entry name" value="OmpA-like"/>
</dbReference>
<accession>A0A2S0UID2</accession>